<dbReference type="EMBL" id="JARJBB010000003">
    <property type="protein sequence ID" value="MDF3298432.1"/>
    <property type="molecule type" value="Genomic_DNA"/>
</dbReference>
<evidence type="ECO:0000313" key="4">
    <source>
        <dbReference type="Proteomes" id="UP001221150"/>
    </source>
</evidence>
<organism evidence="3 4">
    <name type="scientific">Streptomyces tropicalis</name>
    <dbReference type="NCBI Taxonomy" id="3034234"/>
    <lineage>
        <taxon>Bacteria</taxon>
        <taxon>Bacillati</taxon>
        <taxon>Actinomycetota</taxon>
        <taxon>Actinomycetes</taxon>
        <taxon>Kitasatosporales</taxon>
        <taxon>Streptomycetaceae</taxon>
        <taxon>Streptomyces</taxon>
    </lineage>
</organism>
<feature type="signal peptide" evidence="1">
    <location>
        <begin position="1"/>
        <end position="29"/>
    </location>
</feature>
<feature type="chain" id="PRO_5047491799" evidence="1">
    <location>
        <begin position="30"/>
        <end position="148"/>
    </location>
</feature>
<keyword evidence="1" id="KW-0732">Signal</keyword>
<evidence type="ECO:0000256" key="1">
    <source>
        <dbReference type="SAM" id="SignalP"/>
    </source>
</evidence>
<gene>
    <name evidence="3" type="ORF">P3H78_07260</name>
</gene>
<dbReference type="Proteomes" id="UP001221150">
    <property type="component" value="Unassembled WGS sequence"/>
</dbReference>
<dbReference type="Pfam" id="PF19816">
    <property type="entry name" value="DUF6299"/>
    <property type="match status" value="1"/>
</dbReference>
<evidence type="ECO:0000313" key="3">
    <source>
        <dbReference type="EMBL" id="MDF3298432.1"/>
    </source>
</evidence>
<dbReference type="InterPro" id="IPR046266">
    <property type="entry name" value="DUF6299"/>
</dbReference>
<accession>A0ABT6A1V1</accession>
<comment type="caution">
    <text evidence="3">The sequence shown here is derived from an EMBL/GenBank/DDBJ whole genome shotgun (WGS) entry which is preliminary data.</text>
</comment>
<feature type="domain" description="DUF6299" evidence="2">
    <location>
        <begin position="32"/>
        <end position="147"/>
    </location>
</feature>
<name>A0ABT6A1V1_9ACTN</name>
<proteinExistence type="predicted"/>
<protein>
    <submittedName>
        <fullName evidence="3">DUF6299 family protein</fullName>
    </submittedName>
</protein>
<dbReference type="RefSeq" id="WP_276107982.1">
    <property type="nucleotide sequence ID" value="NZ_JARJBB010000003.1"/>
</dbReference>
<evidence type="ECO:0000259" key="2">
    <source>
        <dbReference type="Pfam" id="PF19816"/>
    </source>
</evidence>
<reference evidence="3 4" key="1">
    <citation type="submission" date="2023-03" db="EMBL/GenBank/DDBJ databases">
        <title>Draft genome sequence of Streptomyces sp. K1PA1 isolated from peat swamp forest in Thailand.</title>
        <authorList>
            <person name="Klaysubun C."/>
            <person name="Duangmal K."/>
        </authorList>
    </citation>
    <scope>NUCLEOTIDE SEQUENCE [LARGE SCALE GENOMIC DNA]</scope>
    <source>
        <strain evidence="3 4">K1PA1</strain>
    </source>
</reference>
<keyword evidence="4" id="KW-1185">Reference proteome</keyword>
<sequence>MSLRPVCAALGTAAAVLLLAATAAGPASAARTEGVTVDPAGRLAADGTVTLSGTYRCTGATGPVFVSSSVSQDSAQDGMVLRQGVGGTRAVCDGAVHRWTNSGMPSAKTLTPGTAGVEATLMELRTDSGLPLPHFHATHTQDVTLTRG</sequence>